<dbReference type="STRING" id="416591.Tlet_0046"/>
<evidence type="ECO:0000259" key="8">
    <source>
        <dbReference type="PROSITE" id="PS50850"/>
    </source>
</evidence>
<dbReference type="PANTHER" id="PTHR11328">
    <property type="entry name" value="MAJOR FACILITATOR SUPERFAMILY DOMAIN-CONTAINING PROTEIN"/>
    <property type="match status" value="1"/>
</dbReference>
<dbReference type="RefSeq" id="WP_012002099.1">
    <property type="nucleotide sequence ID" value="NC_009828.1"/>
</dbReference>
<dbReference type="EMBL" id="CP000812">
    <property type="protein sequence ID" value="ABV32618.1"/>
    <property type="molecule type" value="Genomic_DNA"/>
</dbReference>
<dbReference type="Pfam" id="PF13347">
    <property type="entry name" value="MFS_2"/>
    <property type="match status" value="1"/>
</dbReference>
<feature type="transmembrane region" description="Helical" evidence="7">
    <location>
        <begin position="218"/>
        <end position="243"/>
    </location>
</feature>
<accession>A8F384</accession>
<dbReference type="HOGENOM" id="CLU_027408_6_0_0"/>
<dbReference type="eggNOG" id="COG2211">
    <property type="taxonomic scope" value="Bacteria"/>
</dbReference>
<keyword evidence="2" id="KW-0813">Transport</keyword>
<evidence type="ECO:0000256" key="1">
    <source>
        <dbReference type="ARBA" id="ARBA00004651"/>
    </source>
</evidence>
<dbReference type="Proteomes" id="UP000002016">
    <property type="component" value="Chromosome"/>
</dbReference>
<feature type="transmembrane region" description="Helical" evidence="7">
    <location>
        <begin position="34"/>
        <end position="52"/>
    </location>
</feature>
<reference evidence="9 10" key="2">
    <citation type="journal article" date="2009" name="Proc. Natl. Acad. Sci. U.S.A.">
        <title>On the chimeric nature, thermophilic origin, and phylogenetic placement of the Thermotogales.</title>
        <authorList>
            <person name="Zhaxybayeva O."/>
            <person name="Swithers K.S."/>
            <person name="Lapierre P."/>
            <person name="Fournier G.P."/>
            <person name="Bickhart D.M."/>
            <person name="DeBoy R.T."/>
            <person name="Nelson K.E."/>
            <person name="Nesbo C.L."/>
            <person name="Doolittle W.F."/>
            <person name="Gogarten J.P."/>
            <person name="Noll K.M."/>
        </authorList>
    </citation>
    <scope>NUCLEOTIDE SEQUENCE [LARGE SCALE GENOMIC DNA]</scope>
    <source>
        <strain evidence="10">ATCC BAA-301 / DSM 14385 / NBRC 107922 / TMO</strain>
    </source>
</reference>
<keyword evidence="4 7" id="KW-0812">Transmembrane</keyword>
<reference evidence="9 10" key="1">
    <citation type="submission" date="2007-08" db="EMBL/GenBank/DDBJ databases">
        <title>Complete sequence of Thermotoga lettingae TMO.</title>
        <authorList>
            <consortium name="US DOE Joint Genome Institute"/>
            <person name="Copeland A."/>
            <person name="Lucas S."/>
            <person name="Lapidus A."/>
            <person name="Barry K."/>
            <person name="Glavina del Rio T."/>
            <person name="Dalin E."/>
            <person name="Tice H."/>
            <person name="Pitluck S."/>
            <person name="Foster B."/>
            <person name="Bruce D."/>
            <person name="Schmutz J."/>
            <person name="Larimer F."/>
            <person name="Land M."/>
            <person name="Hauser L."/>
            <person name="Kyrpides N."/>
            <person name="Mikhailova N."/>
            <person name="Nelson K."/>
            <person name="Gogarten J.P."/>
            <person name="Noll K."/>
            <person name="Richardson P."/>
        </authorList>
    </citation>
    <scope>NUCLEOTIDE SEQUENCE [LARGE SCALE GENOMIC DNA]</scope>
    <source>
        <strain evidence="10">ATCC BAA-301 / DSM 14385 / NBRC 107922 / TMO</strain>
    </source>
</reference>
<keyword evidence="5 7" id="KW-1133">Transmembrane helix</keyword>
<gene>
    <name evidence="9" type="ordered locus">Tlet_0046</name>
</gene>
<feature type="transmembrane region" description="Helical" evidence="7">
    <location>
        <begin position="308"/>
        <end position="330"/>
    </location>
</feature>
<comment type="subcellular location">
    <subcellularLocation>
        <location evidence="1">Cell membrane</location>
        <topology evidence="1">Multi-pass membrane protein</topology>
    </subcellularLocation>
</comment>
<feature type="transmembrane region" description="Helical" evidence="7">
    <location>
        <begin position="73"/>
        <end position="91"/>
    </location>
</feature>
<evidence type="ECO:0000256" key="3">
    <source>
        <dbReference type="ARBA" id="ARBA00022475"/>
    </source>
</evidence>
<feature type="transmembrane region" description="Helical" evidence="7">
    <location>
        <begin position="173"/>
        <end position="191"/>
    </location>
</feature>
<dbReference type="GO" id="GO:0006814">
    <property type="term" value="P:sodium ion transport"/>
    <property type="evidence" value="ECO:0007669"/>
    <property type="project" value="InterPro"/>
</dbReference>
<feature type="transmembrane region" description="Helical" evidence="7">
    <location>
        <begin position="147"/>
        <end position="167"/>
    </location>
</feature>
<dbReference type="PROSITE" id="PS50850">
    <property type="entry name" value="MFS"/>
    <property type="match status" value="1"/>
</dbReference>
<keyword evidence="10" id="KW-1185">Reference proteome</keyword>
<evidence type="ECO:0000256" key="5">
    <source>
        <dbReference type="ARBA" id="ARBA00022989"/>
    </source>
</evidence>
<feature type="domain" description="Major facilitator superfamily (MFS) profile" evidence="8">
    <location>
        <begin position="1"/>
        <end position="417"/>
    </location>
</feature>
<dbReference type="GO" id="GO:0005886">
    <property type="term" value="C:plasma membrane"/>
    <property type="evidence" value="ECO:0007669"/>
    <property type="project" value="UniProtKB-SubCell"/>
</dbReference>
<organism evidence="9 10">
    <name type="scientific">Pseudothermotoga lettingae (strain ATCC BAA-301 / DSM 14385 / NBRC 107922 / TMO)</name>
    <name type="common">Thermotoga lettingae</name>
    <dbReference type="NCBI Taxonomy" id="416591"/>
    <lineage>
        <taxon>Bacteria</taxon>
        <taxon>Thermotogati</taxon>
        <taxon>Thermotogota</taxon>
        <taxon>Thermotogae</taxon>
        <taxon>Thermotogales</taxon>
        <taxon>Thermotogaceae</taxon>
        <taxon>Pseudothermotoga</taxon>
    </lineage>
</organism>
<dbReference type="InterPro" id="IPR039672">
    <property type="entry name" value="MFS_2"/>
</dbReference>
<feature type="transmembrane region" description="Helical" evidence="7">
    <location>
        <begin position="392"/>
        <end position="416"/>
    </location>
</feature>
<sequence length="438" mass="49104" precursor="true">MKNFLYSLGSFSSALFSNAISTFAIFYYVDVLKAPPHLISIIMVLYGIWNAINDPLFGYLSDTTKTRWGRRKPYIVWFSLPLTISFAMFWAPPFDSSQKTALVIYYLIMIFLFDTFFTIVFLNWTALFPEMYPTLKERAKISGLRQILAIPGLLLGVAVTPVIAAKIGWGKMGAVFAVIGGSILYMTLFGIKENPEFSHQQTLNIIEAIKFTFFNRSFFTYVVPSFLLQFTYTMLTATLPFYAKYVLKASETQTTLLLASIFVVAFFLIPVWQKITAKIGAKKTMKVSMILWAILLIGFGFVKTFFQAIILTSALAMSLAGALIVFDIMIADISDEDEIKTGKRREGMYFGANALIIRLGISLNSLIMGFVLSSSGYDANLPAEMQPLTAVSGFRILCSVVPIIATIGGLLILKYYPLEGDYLNRIKEKIKNMRGEEV</sequence>
<dbReference type="GO" id="GO:0008643">
    <property type="term" value="P:carbohydrate transport"/>
    <property type="evidence" value="ECO:0007669"/>
    <property type="project" value="InterPro"/>
</dbReference>
<dbReference type="PROSITE" id="PS00872">
    <property type="entry name" value="NA_GALACTOSIDE_SYMP"/>
    <property type="match status" value="1"/>
</dbReference>
<proteinExistence type="predicted"/>
<evidence type="ECO:0000256" key="4">
    <source>
        <dbReference type="ARBA" id="ARBA00022692"/>
    </source>
</evidence>
<feature type="transmembrane region" description="Helical" evidence="7">
    <location>
        <begin position="284"/>
        <end position="302"/>
    </location>
</feature>
<dbReference type="InterPro" id="IPR018043">
    <property type="entry name" value="Na/Gal_symport_CS"/>
</dbReference>
<dbReference type="PANTHER" id="PTHR11328:SF24">
    <property type="entry name" value="MAJOR FACILITATOR SUPERFAMILY (MFS) PROFILE DOMAIN-CONTAINING PROTEIN"/>
    <property type="match status" value="1"/>
</dbReference>
<dbReference type="GO" id="GO:0015293">
    <property type="term" value="F:symporter activity"/>
    <property type="evidence" value="ECO:0007669"/>
    <property type="project" value="InterPro"/>
</dbReference>
<evidence type="ECO:0000256" key="7">
    <source>
        <dbReference type="SAM" id="Phobius"/>
    </source>
</evidence>
<evidence type="ECO:0000313" key="9">
    <source>
        <dbReference type="EMBL" id="ABV32618.1"/>
    </source>
</evidence>
<dbReference type="Gene3D" id="1.20.1250.20">
    <property type="entry name" value="MFS general substrate transporter like domains"/>
    <property type="match status" value="2"/>
</dbReference>
<name>A8F384_PSELT</name>
<protein>
    <submittedName>
        <fullName evidence="9">Major facilitator superfamily MFS_1</fullName>
    </submittedName>
</protein>
<evidence type="ECO:0000313" key="10">
    <source>
        <dbReference type="Proteomes" id="UP000002016"/>
    </source>
</evidence>
<feature type="transmembrane region" description="Helical" evidence="7">
    <location>
        <begin position="103"/>
        <end position="126"/>
    </location>
</feature>
<dbReference type="InterPro" id="IPR036259">
    <property type="entry name" value="MFS_trans_sf"/>
</dbReference>
<keyword evidence="3" id="KW-1003">Cell membrane</keyword>
<feature type="transmembrane region" description="Helical" evidence="7">
    <location>
        <begin position="350"/>
        <end position="372"/>
    </location>
</feature>
<dbReference type="KEGG" id="tle:Tlet_0046"/>
<feature type="transmembrane region" description="Helical" evidence="7">
    <location>
        <begin position="5"/>
        <end position="28"/>
    </location>
</feature>
<keyword evidence="6 7" id="KW-0472">Membrane</keyword>
<dbReference type="InterPro" id="IPR020846">
    <property type="entry name" value="MFS_dom"/>
</dbReference>
<dbReference type="CDD" id="cd17332">
    <property type="entry name" value="MFS_MelB_like"/>
    <property type="match status" value="1"/>
</dbReference>
<evidence type="ECO:0000256" key="6">
    <source>
        <dbReference type="ARBA" id="ARBA00023136"/>
    </source>
</evidence>
<dbReference type="SUPFAM" id="SSF103473">
    <property type="entry name" value="MFS general substrate transporter"/>
    <property type="match status" value="1"/>
</dbReference>
<evidence type="ECO:0000256" key="2">
    <source>
        <dbReference type="ARBA" id="ARBA00022448"/>
    </source>
</evidence>
<dbReference type="AlphaFoldDB" id="A8F384"/>
<feature type="transmembrane region" description="Helical" evidence="7">
    <location>
        <begin position="255"/>
        <end position="272"/>
    </location>
</feature>